<feature type="domain" description="Peptidase M14" evidence="10">
    <location>
        <begin position="384"/>
        <end position="733"/>
    </location>
</feature>
<dbReference type="Gene3D" id="3.40.630.10">
    <property type="entry name" value="Zn peptidases"/>
    <property type="match status" value="1"/>
</dbReference>
<protein>
    <recommendedName>
        <fullName evidence="10">Peptidase M14 domain-containing protein</fullName>
    </recommendedName>
</protein>
<keyword evidence="5" id="KW-0862">Zinc</keyword>
<evidence type="ECO:0000256" key="3">
    <source>
        <dbReference type="ARBA" id="ARBA00022670"/>
    </source>
</evidence>
<dbReference type="GO" id="GO:0008270">
    <property type="term" value="F:zinc ion binding"/>
    <property type="evidence" value="ECO:0007669"/>
    <property type="project" value="InterPro"/>
</dbReference>
<dbReference type="RefSeq" id="WP_150863942.1">
    <property type="nucleotide sequence ID" value="NZ_VYXP01000005.1"/>
</dbReference>
<keyword evidence="9" id="KW-0732">Signal</keyword>
<dbReference type="PANTHER" id="PTHR11705">
    <property type="entry name" value="PROTEASE FAMILY M14 CARBOXYPEPTIDASE A,B"/>
    <property type="match status" value="1"/>
</dbReference>
<dbReference type="PROSITE" id="PS51257">
    <property type="entry name" value="PROKAR_LIPOPROTEIN"/>
    <property type="match status" value="1"/>
</dbReference>
<sequence length="1198" mass="130813">MRLRTRRPVTTGIARLGAVWLLLSACGPVEAADTPTWDRQSARQAAQSVDIDSGLRSLSELSPVDDVAETLNALGALSQRADWPGPARDYALWRYANSLRMNAMGTPDARVLDWLAAFEPQTWVGHQDHPRTNVPLFNIRAVVAGIRHEQRRLQAAADAGEWLANNAPGELITAWLDQGDPAARRGYIDALPLANPPTVSVLAKSLAREMDRQPALAELAGYVALQRGDAHGLARALRALDGPATSQLLYTAAQRWPAAQQAALLLDVLDGPEGQEGPDRPDDDHARLAALSIAQLGPGARSSAKAVTRLESLLDDPLLGATAKLALAAQHEQVTKVTPSPGTQSNHNGTLAEWVETNPGNDPARIALGYPPPIPVETPLPFDGFRSYAGLHVRHQALADDTPWVHPHVIGTTHKGRSIWAYRLGDGDLETPWGLPEPATLTNGGIHAREWSTPEVVTGILEQLATAPADGHIHDYLRDSVNAVVIPVLNVDGFQQTQRYPTQNYLDSDPDFPDSSPRDGRMRRKNLLDADQDLLTDADHLGGVDLNRNNPPYWAGNSQRSSYDPDSLVYHGSGPASEPETQALHAAPGLGPENRLRMYTDVHSYSQVHFWSRLGDGSRLATQTQSLLRMFSNHHQAFAAGKRYHYAFSANVPVNRGIGATDEYFMSTYRIPAWTLETEPTGGQPYHQPLPGGGGDYGGTGVNVHDGFILPESEVRRVREELAQTFVAAYYRQSGPPAIQVARVLDGATGATVFEAQWTVTSPHSRDLFREQLEILVPGREYQLWLGFNKPMRWLDDNGMATALQGHISSAYQDVDIELLAGDTPLGIDWGDAAWIVTPPGATEGYLRYRTDAYAIPFTITDSVENTALLDSPVDATLRVRAWDMTYQGLDGDPATVVDWFDGHWVRYEDTFDNESDIGGWDDSLTMRVQAGGAAEPFTLEPGIASAWYDPEHDGEGFIIEMLSGGQAVLYWFTYDESGNQDWYIGAGQQRGNRLVFDALTQTSGGVFGEDFDPAQVTRETVGQVGFLFSGCDNGHVDWHIGNRQGRQAIQRVTHLQGLDCGPPLAAPVRQESQYSGAWYDPAHDGEGFTVQVLGGDQVVVYWFSFDPEGKRRWIFGLGGIVDGRFEFAEMLTSRGGVFGDDFDPATVEYLPWGTLTLELGCDGGTASWTSTEPGFAPGTLSLQQLTRMDGLECAPAR</sequence>
<comment type="caution">
    <text evidence="11">The sequence shown here is derived from an EMBL/GenBank/DDBJ whole genome shotgun (WGS) entry which is preliminary data.</text>
</comment>
<dbReference type="InterPro" id="IPR000834">
    <property type="entry name" value="Peptidase_M14"/>
</dbReference>
<evidence type="ECO:0000256" key="2">
    <source>
        <dbReference type="ARBA" id="ARBA00005988"/>
    </source>
</evidence>
<dbReference type="PROSITE" id="PS52035">
    <property type="entry name" value="PEPTIDASE_M14"/>
    <property type="match status" value="1"/>
</dbReference>
<evidence type="ECO:0000256" key="1">
    <source>
        <dbReference type="ARBA" id="ARBA00001947"/>
    </source>
</evidence>
<dbReference type="AlphaFoldDB" id="A0A5N0T8N5"/>
<evidence type="ECO:0000256" key="7">
    <source>
        <dbReference type="PROSITE-ProRule" id="PRU01379"/>
    </source>
</evidence>
<evidence type="ECO:0000256" key="8">
    <source>
        <dbReference type="SAM" id="MobiDB-lite"/>
    </source>
</evidence>
<feature type="region of interest" description="Disordered" evidence="8">
    <location>
        <begin position="499"/>
        <end position="522"/>
    </location>
</feature>
<dbReference type="GO" id="GO:0006508">
    <property type="term" value="P:proteolysis"/>
    <property type="evidence" value="ECO:0007669"/>
    <property type="project" value="UniProtKB-KW"/>
</dbReference>
<feature type="active site" description="Proton donor/acceptor" evidence="7">
    <location>
        <position position="677"/>
    </location>
</feature>
<feature type="region of interest" description="Disordered" evidence="8">
    <location>
        <begin position="540"/>
        <end position="562"/>
    </location>
</feature>
<reference evidence="11 12" key="1">
    <citation type="submission" date="2019-09" db="EMBL/GenBank/DDBJ databases">
        <title>Wenzhouxiangella sp. Genome sequencing and assembly.</title>
        <authorList>
            <person name="Zhang R."/>
        </authorList>
    </citation>
    <scope>NUCLEOTIDE SEQUENCE [LARGE SCALE GENOMIC DNA]</scope>
    <source>
        <strain evidence="11 12">W260</strain>
    </source>
</reference>
<gene>
    <name evidence="11" type="ORF">F3N42_08160</name>
</gene>
<dbReference type="EMBL" id="VYXP01000005">
    <property type="protein sequence ID" value="KAA9131292.1"/>
    <property type="molecule type" value="Genomic_DNA"/>
</dbReference>
<accession>A0A5N0T8N5</accession>
<evidence type="ECO:0000259" key="10">
    <source>
        <dbReference type="PROSITE" id="PS52035"/>
    </source>
</evidence>
<proteinExistence type="inferred from homology"/>
<dbReference type="Proteomes" id="UP000325372">
    <property type="component" value="Unassembled WGS sequence"/>
</dbReference>
<feature type="signal peptide" evidence="9">
    <location>
        <begin position="1"/>
        <end position="31"/>
    </location>
</feature>
<evidence type="ECO:0000256" key="9">
    <source>
        <dbReference type="SAM" id="SignalP"/>
    </source>
</evidence>
<keyword evidence="12" id="KW-1185">Reference proteome</keyword>
<dbReference type="GO" id="GO:0004181">
    <property type="term" value="F:metallocarboxypeptidase activity"/>
    <property type="evidence" value="ECO:0007669"/>
    <property type="project" value="InterPro"/>
</dbReference>
<keyword evidence="3" id="KW-0645">Protease</keyword>
<evidence type="ECO:0000256" key="4">
    <source>
        <dbReference type="ARBA" id="ARBA00022801"/>
    </source>
</evidence>
<dbReference type="SMART" id="SM00631">
    <property type="entry name" value="Zn_pept"/>
    <property type="match status" value="1"/>
</dbReference>
<dbReference type="SUPFAM" id="SSF53187">
    <property type="entry name" value="Zn-dependent exopeptidases"/>
    <property type="match status" value="1"/>
</dbReference>
<keyword evidence="6" id="KW-0482">Metalloprotease</keyword>
<name>A0A5N0T8N5_9GAMM</name>
<evidence type="ECO:0000256" key="5">
    <source>
        <dbReference type="ARBA" id="ARBA00022833"/>
    </source>
</evidence>
<dbReference type="GO" id="GO:0005615">
    <property type="term" value="C:extracellular space"/>
    <property type="evidence" value="ECO:0007669"/>
    <property type="project" value="TreeGrafter"/>
</dbReference>
<dbReference type="PANTHER" id="PTHR11705:SF143">
    <property type="entry name" value="SLL0236 PROTEIN"/>
    <property type="match status" value="1"/>
</dbReference>
<evidence type="ECO:0000256" key="6">
    <source>
        <dbReference type="ARBA" id="ARBA00023049"/>
    </source>
</evidence>
<dbReference type="Pfam" id="PF00246">
    <property type="entry name" value="Peptidase_M14"/>
    <property type="match status" value="1"/>
</dbReference>
<organism evidence="11 12">
    <name type="scientific">Marinihelvus fidelis</name>
    <dbReference type="NCBI Taxonomy" id="2613842"/>
    <lineage>
        <taxon>Bacteria</taxon>
        <taxon>Pseudomonadati</taxon>
        <taxon>Pseudomonadota</taxon>
        <taxon>Gammaproteobacteria</taxon>
        <taxon>Chromatiales</taxon>
        <taxon>Wenzhouxiangellaceae</taxon>
        <taxon>Marinihelvus</taxon>
    </lineage>
</organism>
<comment type="cofactor">
    <cofactor evidence="1">
        <name>Zn(2+)</name>
        <dbReference type="ChEBI" id="CHEBI:29105"/>
    </cofactor>
</comment>
<keyword evidence="4" id="KW-0378">Hydrolase</keyword>
<evidence type="ECO:0000313" key="11">
    <source>
        <dbReference type="EMBL" id="KAA9131292.1"/>
    </source>
</evidence>
<evidence type="ECO:0000313" key="12">
    <source>
        <dbReference type="Proteomes" id="UP000325372"/>
    </source>
</evidence>
<comment type="similarity">
    <text evidence="2 7">Belongs to the peptidase M14 family.</text>
</comment>
<feature type="chain" id="PRO_5024372595" description="Peptidase M14 domain-containing protein" evidence="9">
    <location>
        <begin position="32"/>
        <end position="1198"/>
    </location>
</feature>